<evidence type="ECO:0000313" key="12">
    <source>
        <dbReference type="Proteomes" id="UP000694545"/>
    </source>
</evidence>
<comment type="subcellular location">
    <subcellularLocation>
        <location evidence="1">Membrane</location>
        <topology evidence="1">Multi-pass membrane protein</topology>
    </subcellularLocation>
</comment>
<gene>
    <name evidence="11" type="primary">LOC123035807</name>
</gene>
<reference evidence="11" key="1">
    <citation type="submission" date="2025-08" db="UniProtKB">
        <authorList>
            <consortium name="Ensembl"/>
        </authorList>
    </citation>
    <scope>IDENTIFICATION</scope>
</reference>
<keyword evidence="5" id="KW-0406">Ion transport</keyword>
<organism evidence="11 12">
    <name type="scientific">Varanus komodoensis</name>
    <name type="common">Komodo dragon</name>
    <dbReference type="NCBI Taxonomy" id="61221"/>
    <lineage>
        <taxon>Eukaryota</taxon>
        <taxon>Metazoa</taxon>
        <taxon>Chordata</taxon>
        <taxon>Craniata</taxon>
        <taxon>Vertebrata</taxon>
        <taxon>Euteleostomi</taxon>
        <taxon>Lepidosauria</taxon>
        <taxon>Squamata</taxon>
        <taxon>Bifurcata</taxon>
        <taxon>Unidentata</taxon>
        <taxon>Episquamata</taxon>
        <taxon>Toxicofera</taxon>
        <taxon>Anguimorpha</taxon>
        <taxon>Paleoanguimorpha</taxon>
        <taxon>Varanoidea</taxon>
        <taxon>Varanidae</taxon>
        <taxon>Varanus</taxon>
    </lineage>
</organism>
<dbReference type="AlphaFoldDB" id="A0A8D2LAB8"/>
<proteinExistence type="inferred from homology"/>
<dbReference type="Ensembl" id="ENSVKKT00000019440.1">
    <property type="protein sequence ID" value="ENSVKKP00000018972.1"/>
    <property type="gene ID" value="ENSVKKG00000012898.1"/>
</dbReference>
<evidence type="ECO:0000256" key="4">
    <source>
        <dbReference type="ARBA" id="ARBA00022989"/>
    </source>
</evidence>
<dbReference type="Pfam" id="PF03185">
    <property type="entry name" value="CaKB"/>
    <property type="match status" value="1"/>
</dbReference>
<dbReference type="RefSeq" id="XP_044310349.1">
    <property type="nucleotide sequence ID" value="XM_044454414.1"/>
</dbReference>
<evidence type="ECO:0000256" key="7">
    <source>
        <dbReference type="ARBA" id="ARBA00023180"/>
    </source>
</evidence>
<dbReference type="OMA" id="PYPCLQV"/>
<evidence type="ECO:0000256" key="1">
    <source>
        <dbReference type="ARBA" id="ARBA00004141"/>
    </source>
</evidence>
<sequence>MAKKLVTAQKRGETRAICLGLGMVACSVFMYFFIGVTIVPLYQRSVWTKESVCKLMKASLEKKVQFPFSEGFGDENTFHYPCLKVQVNLTRLGKLVMLHHTEDTVYRNPKCSFIPPNTLNHSAVQKLVKNITDNFRRVQIFPCYYDPSREEKNALLCRLYSLDGLIFAFFWPTLMLLGGVLIVIMVKVSQYFSVLSASQSRTEI</sequence>
<keyword evidence="2" id="KW-0813">Transport</keyword>
<dbReference type="PANTHER" id="PTHR10258:SF1">
    <property type="entry name" value="CALCIUM-ACTIVATED POTASSIUM CHANNEL SUBUNIT BETA-1"/>
    <property type="match status" value="1"/>
</dbReference>
<keyword evidence="7" id="KW-0325">Glycoprotein</keyword>
<dbReference type="KEGG" id="vko:123035807"/>
<reference evidence="11" key="2">
    <citation type="submission" date="2025-09" db="UniProtKB">
        <authorList>
            <consortium name="Ensembl"/>
        </authorList>
    </citation>
    <scope>IDENTIFICATION</scope>
</reference>
<dbReference type="GeneID" id="123035807"/>
<keyword evidence="4 10" id="KW-1133">Transmembrane helix</keyword>
<dbReference type="OrthoDB" id="5962477at2759"/>
<keyword evidence="6 10" id="KW-0472">Membrane</keyword>
<evidence type="ECO:0000256" key="8">
    <source>
        <dbReference type="ARBA" id="ARBA00023303"/>
    </source>
</evidence>
<evidence type="ECO:0000256" key="2">
    <source>
        <dbReference type="ARBA" id="ARBA00022448"/>
    </source>
</evidence>
<dbReference type="GO" id="GO:0015269">
    <property type="term" value="F:calcium-activated potassium channel activity"/>
    <property type="evidence" value="ECO:0007669"/>
    <property type="project" value="InterPro"/>
</dbReference>
<dbReference type="PROSITE" id="PS51257">
    <property type="entry name" value="PROKAR_LIPOPROTEIN"/>
    <property type="match status" value="1"/>
</dbReference>
<dbReference type="PANTHER" id="PTHR10258">
    <property type="entry name" value="CALCIUM-ACTIVATED POTASSIUM CHANNEL SUBUNIT BETA"/>
    <property type="match status" value="1"/>
</dbReference>
<comment type="similarity">
    <text evidence="9">Belongs to the KCNMB (TC 8.A.14.1) family. KCNMB1 subfamily.</text>
</comment>
<evidence type="ECO:0000256" key="10">
    <source>
        <dbReference type="SAM" id="Phobius"/>
    </source>
</evidence>
<keyword evidence="3 10" id="KW-0812">Transmembrane</keyword>
<evidence type="ECO:0000313" key="11">
    <source>
        <dbReference type="Ensembl" id="ENSVKKP00000018972.1"/>
    </source>
</evidence>
<evidence type="ECO:0000256" key="5">
    <source>
        <dbReference type="ARBA" id="ARBA00023065"/>
    </source>
</evidence>
<name>A0A8D2LAB8_VARKO</name>
<feature type="transmembrane region" description="Helical" evidence="10">
    <location>
        <begin position="165"/>
        <end position="186"/>
    </location>
</feature>
<accession>A0A8D2LAB8</accession>
<protein>
    <submittedName>
        <fullName evidence="11">Potassium calcium-activated channel subfamily M regulatory beta subunit 1</fullName>
    </submittedName>
</protein>
<evidence type="ECO:0000256" key="9">
    <source>
        <dbReference type="ARBA" id="ARBA00038155"/>
    </source>
</evidence>
<dbReference type="GO" id="GO:0005513">
    <property type="term" value="P:detection of calcium ion"/>
    <property type="evidence" value="ECO:0007669"/>
    <property type="project" value="TreeGrafter"/>
</dbReference>
<evidence type="ECO:0000256" key="3">
    <source>
        <dbReference type="ARBA" id="ARBA00022692"/>
    </source>
</evidence>
<dbReference type="PRINTS" id="PR01450">
    <property type="entry name" value="BKCHANNELB"/>
</dbReference>
<dbReference type="GO" id="GO:0008076">
    <property type="term" value="C:voltage-gated potassium channel complex"/>
    <property type="evidence" value="ECO:0007669"/>
    <property type="project" value="TreeGrafter"/>
</dbReference>
<keyword evidence="12" id="KW-1185">Reference proteome</keyword>
<dbReference type="InterPro" id="IPR003930">
    <property type="entry name" value="K_chnl_Ca-activ_BK_bsu"/>
</dbReference>
<dbReference type="Proteomes" id="UP000694545">
    <property type="component" value="Unplaced"/>
</dbReference>
<keyword evidence="8" id="KW-0407">Ion channel</keyword>
<evidence type="ECO:0000256" key="6">
    <source>
        <dbReference type="ARBA" id="ARBA00023136"/>
    </source>
</evidence>
<feature type="transmembrane region" description="Helical" evidence="10">
    <location>
        <begin position="21"/>
        <end position="42"/>
    </location>
</feature>
<dbReference type="GO" id="GO:0015459">
    <property type="term" value="F:potassium channel regulator activity"/>
    <property type="evidence" value="ECO:0007669"/>
    <property type="project" value="TreeGrafter"/>
</dbReference>